<keyword evidence="2" id="KW-1185">Reference proteome</keyword>
<organism evidence="1 2">
    <name type="scientific">Ohtaekwangia kribbensis</name>
    <dbReference type="NCBI Taxonomy" id="688913"/>
    <lineage>
        <taxon>Bacteria</taxon>
        <taxon>Pseudomonadati</taxon>
        <taxon>Bacteroidota</taxon>
        <taxon>Cytophagia</taxon>
        <taxon>Cytophagales</taxon>
        <taxon>Fulvivirgaceae</taxon>
        <taxon>Ohtaekwangia</taxon>
    </lineage>
</organism>
<evidence type="ECO:0000313" key="1">
    <source>
        <dbReference type="EMBL" id="MFD1001261.1"/>
    </source>
</evidence>
<dbReference type="Proteomes" id="UP001597112">
    <property type="component" value="Unassembled WGS sequence"/>
</dbReference>
<protein>
    <recommendedName>
        <fullName evidence="3">Lipoprotein</fullName>
    </recommendedName>
</protein>
<accession>A0ABW3K759</accession>
<sequence>MISLFISCEQQDDIAPVNETESLTNSVIASDQFKKLDVPLTSLNAANSQFTTSKKKSLVIPFSGQEDKKGILALFNDQYDLIYIAIIETQTSTPTDQIPSEIETGKFSGDFIFTTETGSLQVSLENSVITGSRTTRSANARKEPKCNDITKKGGAYDCAGARIQKLNWFDKSICYINFGYCFAEEVISCAIDGCTVD</sequence>
<dbReference type="EMBL" id="JBHTKA010000007">
    <property type="protein sequence ID" value="MFD1001261.1"/>
    <property type="molecule type" value="Genomic_DNA"/>
</dbReference>
<comment type="caution">
    <text evidence="1">The sequence shown here is derived from an EMBL/GenBank/DDBJ whole genome shotgun (WGS) entry which is preliminary data.</text>
</comment>
<evidence type="ECO:0008006" key="3">
    <source>
        <dbReference type="Google" id="ProtNLM"/>
    </source>
</evidence>
<name>A0ABW3K759_9BACT</name>
<gene>
    <name evidence="1" type="ORF">ACFQ21_18170</name>
</gene>
<reference evidence="2" key="1">
    <citation type="journal article" date="2019" name="Int. J. Syst. Evol. Microbiol.">
        <title>The Global Catalogue of Microorganisms (GCM) 10K type strain sequencing project: providing services to taxonomists for standard genome sequencing and annotation.</title>
        <authorList>
            <consortium name="The Broad Institute Genomics Platform"/>
            <consortium name="The Broad Institute Genome Sequencing Center for Infectious Disease"/>
            <person name="Wu L."/>
            <person name="Ma J."/>
        </authorList>
    </citation>
    <scope>NUCLEOTIDE SEQUENCE [LARGE SCALE GENOMIC DNA]</scope>
    <source>
        <strain evidence="2">CCUG 58938</strain>
    </source>
</reference>
<dbReference type="RefSeq" id="WP_377580761.1">
    <property type="nucleotide sequence ID" value="NZ_JBHTKA010000007.1"/>
</dbReference>
<evidence type="ECO:0000313" key="2">
    <source>
        <dbReference type="Proteomes" id="UP001597112"/>
    </source>
</evidence>
<proteinExistence type="predicted"/>